<dbReference type="Proteomes" id="UP000566324">
    <property type="component" value="Unassembled WGS sequence"/>
</dbReference>
<feature type="transmembrane region" description="Helical" evidence="1">
    <location>
        <begin position="21"/>
        <end position="44"/>
    </location>
</feature>
<evidence type="ECO:0000313" key="2">
    <source>
        <dbReference type="EMBL" id="MBB4631847.1"/>
    </source>
</evidence>
<protein>
    <submittedName>
        <fullName evidence="2">Uncharacterized protein</fullName>
    </submittedName>
</protein>
<sequence length="46" mass="5279">MEQDHETLGTNKARAGETPHIVRYVLLFSVTLVVVIFSALVFFWSR</sequence>
<dbReference type="EMBL" id="JACHNZ010000013">
    <property type="protein sequence ID" value="MBB4631847.1"/>
    <property type="molecule type" value="Genomic_DNA"/>
</dbReference>
<dbReference type="AlphaFoldDB" id="A0A7W7B2I0"/>
<accession>A0A7W7B2I0</accession>
<gene>
    <name evidence="2" type="ORF">GGQ98_001463</name>
</gene>
<evidence type="ECO:0000256" key="1">
    <source>
        <dbReference type="SAM" id="Phobius"/>
    </source>
</evidence>
<evidence type="ECO:0000313" key="3">
    <source>
        <dbReference type="Proteomes" id="UP000566324"/>
    </source>
</evidence>
<comment type="caution">
    <text evidence="2">The sequence shown here is derived from an EMBL/GenBank/DDBJ whole genome shotgun (WGS) entry which is preliminary data.</text>
</comment>
<organism evidence="2 3">
    <name type="scientific">Sphingosinicella soli</name>
    <dbReference type="NCBI Taxonomy" id="333708"/>
    <lineage>
        <taxon>Bacteria</taxon>
        <taxon>Pseudomonadati</taxon>
        <taxon>Pseudomonadota</taxon>
        <taxon>Alphaproteobacteria</taxon>
        <taxon>Sphingomonadales</taxon>
        <taxon>Sphingosinicellaceae</taxon>
        <taxon>Sphingosinicella</taxon>
    </lineage>
</organism>
<keyword evidence="1" id="KW-1133">Transmembrane helix</keyword>
<reference evidence="2 3" key="1">
    <citation type="submission" date="2020-08" db="EMBL/GenBank/DDBJ databases">
        <title>Genomic Encyclopedia of Type Strains, Phase IV (KMG-IV): sequencing the most valuable type-strain genomes for metagenomic binning, comparative biology and taxonomic classification.</title>
        <authorList>
            <person name="Goeker M."/>
        </authorList>
    </citation>
    <scope>NUCLEOTIDE SEQUENCE [LARGE SCALE GENOMIC DNA]</scope>
    <source>
        <strain evidence="2 3">DSM 17328</strain>
    </source>
</reference>
<keyword evidence="3" id="KW-1185">Reference proteome</keyword>
<name>A0A7W7B2I0_9SPHN</name>
<proteinExistence type="predicted"/>
<dbReference type="RefSeq" id="WP_184067277.1">
    <property type="nucleotide sequence ID" value="NZ_JACHNZ010000013.1"/>
</dbReference>
<keyword evidence="1" id="KW-0472">Membrane</keyword>
<keyword evidence="1" id="KW-0812">Transmembrane</keyword>